<dbReference type="Pfam" id="PF00005">
    <property type="entry name" value="ABC_tran"/>
    <property type="match status" value="1"/>
</dbReference>
<dbReference type="PANTHER" id="PTHR43038">
    <property type="entry name" value="ATP-BINDING CASSETTE, SUB-FAMILY H, MEMBER 1"/>
    <property type="match status" value="1"/>
</dbReference>
<dbReference type="GO" id="GO:0003677">
    <property type="term" value="F:DNA binding"/>
    <property type="evidence" value="ECO:0007669"/>
    <property type="project" value="InterPro"/>
</dbReference>
<organism evidence="4 5">
    <name type="scientific">Cohnella abietis</name>
    <dbReference type="NCBI Taxonomy" id="2507935"/>
    <lineage>
        <taxon>Bacteria</taxon>
        <taxon>Bacillati</taxon>
        <taxon>Bacillota</taxon>
        <taxon>Bacilli</taxon>
        <taxon>Bacillales</taxon>
        <taxon>Paenibacillaceae</taxon>
        <taxon>Cohnella</taxon>
    </lineage>
</organism>
<accession>A0A3T1DCK3</accession>
<dbReference type="PROSITE" id="PS50893">
    <property type="entry name" value="ABC_TRANSPORTER_2"/>
    <property type="match status" value="1"/>
</dbReference>
<dbReference type="Proteomes" id="UP000289856">
    <property type="component" value="Chromosome"/>
</dbReference>
<dbReference type="InterPro" id="IPR003439">
    <property type="entry name" value="ABC_transporter-like_ATP-bd"/>
</dbReference>
<feature type="region of interest" description="Disordered" evidence="1">
    <location>
        <begin position="228"/>
        <end position="247"/>
    </location>
</feature>
<evidence type="ECO:0000313" key="5">
    <source>
        <dbReference type="Proteomes" id="UP000289856"/>
    </source>
</evidence>
<keyword evidence="5" id="KW-1185">Reference proteome</keyword>
<proteinExistence type="predicted"/>
<dbReference type="SUPFAM" id="SSF52540">
    <property type="entry name" value="P-loop containing nucleoside triphosphate hydrolases"/>
    <property type="match status" value="1"/>
</dbReference>
<name>A0A3T1DCK3_9BACL</name>
<dbReference type="InterPro" id="IPR012046">
    <property type="entry name" value="LytTR_ABC"/>
</dbReference>
<dbReference type="SMART" id="SM00850">
    <property type="entry name" value="LytTR"/>
    <property type="match status" value="1"/>
</dbReference>
<dbReference type="InterPro" id="IPR027417">
    <property type="entry name" value="P-loop_NTPase"/>
</dbReference>
<dbReference type="Gene3D" id="2.40.50.1020">
    <property type="entry name" value="LytTr DNA-binding domain"/>
    <property type="match status" value="1"/>
</dbReference>
<feature type="domain" description="ABC transporter" evidence="2">
    <location>
        <begin position="19"/>
        <end position="243"/>
    </location>
</feature>
<evidence type="ECO:0000313" key="4">
    <source>
        <dbReference type="EMBL" id="BBI35850.1"/>
    </source>
</evidence>
<gene>
    <name evidence="4" type="ORF">KCTCHS21_52490</name>
</gene>
<dbReference type="PROSITE" id="PS50930">
    <property type="entry name" value="HTH_LYTTR"/>
    <property type="match status" value="1"/>
</dbReference>
<sequence>MDTILIGTLCRLGDQVTVLQIRELERYTENMLVFPSFHIDVDRHDVIALYSSMNVRSTLIAMLTGRLPLSSGEIRVTGVLYSSNKKAYLSQLGLLLLDEGLYERLTVKENFTFYKKLYESAAAIDFVIRTIKLEKQVKMPLSKLSLSEKRRVQYARLLFQDPALFVFEEPDQNVDNETKLVFQKMVRMLGESGKSVLVLTGNMDTALSVTSQVYRLDEKGLKAFDVQDTQESHIPSPSPSSTLPESQTSLIVEEEVEETEEDVVEPVIQLVRFEKIPTRMNDKIILFNPPEIDYIESSEGQSILYIKGEMYPTTFKINELEERLHSYGFFRCHRSYIVNLQKVREVVTYTRNSYSLILDDDLKSAVPLSKTKMAELKEMIGLK</sequence>
<dbReference type="Gene3D" id="3.40.50.300">
    <property type="entry name" value="P-loop containing nucleotide triphosphate hydrolases"/>
    <property type="match status" value="1"/>
</dbReference>
<dbReference type="RefSeq" id="WP_232057965.1">
    <property type="nucleotide sequence ID" value="NZ_AP019400.1"/>
</dbReference>
<reference evidence="4 5" key="1">
    <citation type="submission" date="2019-01" db="EMBL/GenBank/DDBJ databases">
        <title>Complete genome sequence of Cohnella hallensis HS21 isolated from Korean fir (Abies koreana) rhizospheric soil.</title>
        <authorList>
            <person name="Jiang L."/>
            <person name="Kang S.W."/>
            <person name="Kim S."/>
            <person name="Jung J."/>
            <person name="Kim C.Y."/>
            <person name="Kim D.H."/>
            <person name="Kim S.W."/>
            <person name="Lee J."/>
        </authorList>
    </citation>
    <scope>NUCLEOTIDE SEQUENCE [LARGE SCALE GENOMIC DNA]</scope>
    <source>
        <strain evidence="4 5">HS21</strain>
    </source>
</reference>
<dbReference type="KEGG" id="cohn:KCTCHS21_52490"/>
<feature type="compositionally biased region" description="Low complexity" evidence="1">
    <location>
        <begin position="232"/>
        <end position="247"/>
    </location>
</feature>
<dbReference type="GO" id="GO:0016887">
    <property type="term" value="F:ATP hydrolysis activity"/>
    <property type="evidence" value="ECO:0007669"/>
    <property type="project" value="InterPro"/>
</dbReference>
<feature type="domain" description="HTH LytTR-type" evidence="3">
    <location>
        <begin position="276"/>
        <end position="382"/>
    </location>
</feature>
<dbReference type="EMBL" id="AP019400">
    <property type="protein sequence ID" value="BBI35850.1"/>
    <property type="molecule type" value="Genomic_DNA"/>
</dbReference>
<evidence type="ECO:0000259" key="2">
    <source>
        <dbReference type="PROSITE" id="PS50893"/>
    </source>
</evidence>
<dbReference type="InterPro" id="IPR007492">
    <property type="entry name" value="LytTR_DNA-bd_dom"/>
</dbReference>
<dbReference type="GO" id="GO:0005524">
    <property type="term" value="F:ATP binding"/>
    <property type="evidence" value="ECO:0007669"/>
    <property type="project" value="InterPro"/>
</dbReference>
<evidence type="ECO:0000259" key="3">
    <source>
        <dbReference type="PROSITE" id="PS50930"/>
    </source>
</evidence>
<dbReference type="AlphaFoldDB" id="A0A3T1DCK3"/>
<dbReference type="PIRSF" id="PIRSF036612">
    <property type="entry name" value="ABC_ATP_LytTR"/>
    <property type="match status" value="1"/>
</dbReference>
<dbReference type="Pfam" id="PF04397">
    <property type="entry name" value="LytTR"/>
    <property type="match status" value="1"/>
</dbReference>
<protein>
    <submittedName>
        <fullName evidence="4">Transcriptional regulator</fullName>
    </submittedName>
</protein>
<evidence type="ECO:0000256" key="1">
    <source>
        <dbReference type="SAM" id="MobiDB-lite"/>
    </source>
</evidence>
<dbReference type="PANTHER" id="PTHR43038:SF3">
    <property type="entry name" value="ABC TRANSPORTER G FAMILY MEMBER 20 ISOFORM X1"/>
    <property type="match status" value="1"/>
</dbReference>